<comment type="caution">
    <text evidence="2">The sequence shown here is derived from an EMBL/GenBank/DDBJ whole genome shotgun (WGS) entry which is preliminary data.</text>
</comment>
<dbReference type="EMBL" id="JAAQHG020000009">
    <property type="protein sequence ID" value="KAL1587780.1"/>
    <property type="molecule type" value="Genomic_DNA"/>
</dbReference>
<dbReference type="RefSeq" id="XP_069230885.1">
    <property type="nucleotide sequence ID" value="XM_069372153.1"/>
</dbReference>
<dbReference type="PANTHER" id="PTHR33840:SF1">
    <property type="entry name" value="TLE1 PHOSPHOLIPASE DOMAIN-CONTAINING PROTEIN"/>
    <property type="match status" value="1"/>
</dbReference>
<dbReference type="PANTHER" id="PTHR33840">
    <property type="match status" value="1"/>
</dbReference>
<dbReference type="GO" id="GO:0007017">
    <property type="term" value="P:microtubule-based process"/>
    <property type="evidence" value="ECO:0007669"/>
    <property type="project" value="InterPro"/>
</dbReference>
<keyword evidence="3" id="KW-1185">Reference proteome</keyword>
<dbReference type="InterPro" id="IPR018712">
    <property type="entry name" value="Tle1-like_cat"/>
</dbReference>
<accession>A0AB34KW49</accession>
<dbReference type="PROSITE" id="PS00227">
    <property type="entry name" value="TUBULIN"/>
    <property type="match status" value="1"/>
</dbReference>
<protein>
    <recommendedName>
        <fullName evidence="1">T6SS Phospholipase effector Tle1-like catalytic domain-containing protein</fullName>
    </recommendedName>
</protein>
<dbReference type="GeneID" id="96004991"/>
<dbReference type="Proteomes" id="UP000803884">
    <property type="component" value="Unassembled WGS sequence"/>
</dbReference>
<organism evidence="2 3">
    <name type="scientific">Cladosporium halotolerans</name>
    <dbReference type="NCBI Taxonomy" id="1052096"/>
    <lineage>
        <taxon>Eukaryota</taxon>
        <taxon>Fungi</taxon>
        <taxon>Dikarya</taxon>
        <taxon>Ascomycota</taxon>
        <taxon>Pezizomycotina</taxon>
        <taxon>Dothideomycetes</taxon>
        <taxon>Dothideomycetidae</taxon>
        <taxon>Cladosporiales</taxon>
        <taxon>Cladosporiaceae</taxon>
        <taxon>Cladosporium</taxon>
    </lineage>
</organism>
<evidence type="ECO:0000259" key="1">
    <source>
        <dbReference type="Pfam" id="PF09994"/>
    </source>
</evidence>
<sequence>MADTLDVNGHHSRHSSLSAVAADLPKKLIVCCDGTWMDADSGWVKGKNGRSGHPQTPSNVTRIARAMKDQDDSHHQQIVYYQAGFGTGIGLYDHLIGGGTGAGLSENIREAYSFLVSNYSEHDKLKQPDSIFLLGFSRGAFTARSIGGFIGAVGILKKVAMPFFYEIFQDWANAGNPKHPPRFFNTYYRLNPELERVQPPIEFIGDKTKINQYMQSYRDILLSHNLTTEANIKCIGVWDTVGALGIPINPILQRMLPFLPSFIREYRWFDTTIDDHVENAFQALGLDERRFPYSPAVWERPDDCRTNLKQVWFAGAHSNVGGSYADQGMADLALVWMMDQLAGHTRAPSKPFHHLDWIQFDDTYITAFHRLQVDQYQQSDLPPPSPRGWAKARVYDSLTFPQSLAGARTRAPGRYCRADPDSGDLTAQLMRNTHEHVHASVRYRIDAGAAPLESDWSQAFPRGLSFQPYVQWLARRLTPNTRTPTYLPDRVKGPLHGWRLVDGHASHDSPNGVPEGVVKPAKWVWQGAAGAVDCKEMPEDVLGPYEVALKDFDREARGKLEVGEGGVVGRVKSYSPSKTI</sequence>
<dbReference type="AlphaFoldDB" id="A0AB34KW49"/>
<dbReference type="GO" id="GO:0005525">
    <property type="term" value="F:GTP binding"/>
    <property type="evidence" value="ECO:0007669"/>
    <property type="project" value="InterPro"/>
</dbReference>
<name>A0AB34KW49_9PEZI</name>
<gene>
    <name evidence="2" type="ORF">WHR41_03547</name>
</gene>
<proteinExistence type="predicted"/>
<reference evidence="2 3" key="1">
    <citation type="journal article" date="2020" name="Microbiol. Resour. Announc.">
        <title>Draft Genome Sequence of a Cladosporium Species Isolated from the Mesophotic Ascidian Didemnum maculosum.</title>
        <authorList>
            <person name="Gioti A."/>
            <person name="Siaperas R."/>
            <person name="Nikolaivits E."/>
            <person name="Le Goff G."/>
            <person name="Ouazzani J."/>
            <person name="Kotoulas G."/>
            <person name="Topakas E."/>
        </authorList>
    </citation>
    <scope>NUCLEOTIDE SEQUENCE [LARGE SCALE GENOMIC DNA]</scope>
    <source>
        <strain evidence="2 3">TM138-S3</strain>
    </source>
</reference>
<dbReference type="GO" id="GO:0005874">
    <property type="term" value="C:microtubule"/>
    <property type="evidence" value="ECO:0007669"/>
    <property type="project" value="InterPro"/>
</dbReference>
<evidence type="ECO:0000313" key="2">
    <source>
        <dbReference type="EMBL" id="KAL1587780.1"/>
    </source>
</evidence>
<dbReference type="Pfam" id="PF09994">
    <property type="entry name" value="T6SS_Tle1-like_cat"/>
    <property type="match status" value="1"/>
</dbReference>
<evidence type="ECO:0000313" key="3">
    <source>
        <dbReference type="Proteomes" id="UP000803884"/>
    </source>
</evidence>
<dbReference type="InterPro" id="IPR017975">
    <property type="entry name" value="Tubulin_CS"/>
</dbReference>
<feature type="domain" description="T6SS Phospholipase effector Tle1-like catalytic" evidence="1">
    <location>
        <begin position="26"/>
        <end position="340"/>
    </location>
</feature>